<evidence type="ECO:0000256" key="1">
    <source>
        <dbReference type="ARBA" id="ARBA00004442"/>
    </source>
</evidence>
<keyword evidence="3 6" id="KW-0732">Signal</keyword>
<reference evidence="7 8" key="1">
    <citation type="submission" date="2016-12" db="EMBL/GenBank/DDBJ databases">
        <title>Comparative genomics of Bartonella apis.</title>
        <authorList>
            <person name="Engel P."/>
        </authorList>
    </citation>
    <scope>NUCLEOTIDE SEQUENCE [LARGE SCALE GENOMIC DNA]</scope>
    <source>
        <strain evidence="7 8">PEB0149</strain>
    </source>
</reference>
<dbReference type="PANTHER" id="PTHR38776">
    <property type="entry name" value="MLTA-INTERACTING PROTEIN-RELATED"/>
    <property type="match status" value="1"/>
</dbReference>
<feature type="chain" id="PRO_5012390063" evidence="6">
    <location>
        <begin position="27"/>
        <end position="302"/>
    </location>
</feature>
<organism evidence="7 8">
    <name type="scientific">Bartonella apis</name>
    <dbReference type="NCBI Taxonomy" id="1686310"/>
    <lineage>
        <taxon>Bacteria</taxon>
        <taxon>Pseudomonadati</taxon>
        <taxon>Pseudomonadota</taxon>
        <taxon>Alphaproteobacteria</taxon>
        <taxon>Hyphomicrobiales</taxon>
        <taxon>Bartonellaceae</taxon>
        <taxon>Bartonella</taxon>
    </lineage>
</organism>
<accession>A0A1R0F980</accession>
<dbReference type="Pfam" id="PF06629">
    <property type="entry name" value="MipA"/>
    <property type="match status" value="1"/>
</dbReference>
<keyword evidence="4" id="KW-0472">Membrane</keyword>
<keyword evidence="5" id="KW-0998">Cell outer membrane</keyword>
<proteinExistence type="inferred from homology"/>
<evidence type="ECO:0000256" key="3">
    <source>
        <dbReference type="ARBA" id="ARBA00022729"/>
    </source>
</evidence>
<dbReference type="EMBL" id="LXYT01000002">
    <property type="protein sequence ID" value="OLY43459.1"/>
    <property type="molecule type" value="Genomic_DNA"/>
</dbReference>
<dbReference type="PANTHER" id="PTHR38776:SF1">
    <property type="entry name" value="MLTA-INTERACTING PROTEIN-RELATED"/>
    <property type="match status" value="1"/>
</dbReference>
<evidence type="ECO:0000256" key="4">
    <source>
        <dbReference type="ARBA" id="ARBA00023136"/>
    </source>
</evidence>
<dbReference type="AlphaFoldDB" id="A0A1R0F980"/>
<dbReference type="PROSITE" id="PS51257">
    <property type="entry name" value="PROKAR_LIPOPROTEIN"/>
    <property type="match status" value="1"/>
</dbReference>
<comment type="subcellular location">
    <subcellularLocation>
        <location evidence="1">Cell outer membrane</location>
    </subcellularLocation>
</comment>
<gene>
    <name evidence="7" type="ORF">PEB0149_008860</name>
</gene>
<evidence type="ECO:0000313" key="8">
    <source>
        <dbReference type="Proteomes" id="UP000187344"/>
    </source>
</evidence>
<comment type="caution">
    <text evidence="7">The sequence shown here is derived from an EMBL/GenBank/DDBJ whole genome shotgun (WGS) entry which is preliminary data.</text>
</comment>
<dbReference type="InterPro" id="IPR010583">
    <property type="entry name" value="MipA"/>
</dbReference>
<protein>
    <submittedName>
        <fullName evidence="7">Outer membrane protein</fullName>
    </submittedName>
</protein>
<dbReference type="Proteomes" id="UP000187344">
    <property type="component" value="Unassembled WGS sequence"/>
</dbReference>
<feature type="signal peptide" evidence="6">
    <location>
        <begin position="1"/>
        <end position="26"/>
    </location>
</feature>
<evidence type="ECO:0000256" key="6">
    <source>
        <dbReference type="SAM" id="SignalP"/>
    </source>
</evidence>
<name>A0A1R0F980_9HYPH</name>
<evidence type="ECO:0000256" key="5">
    <source>
        <dbReference type="ARBA" id="ARBA00023237"/>
    </source>
</evidence>
<dbReference type="OrthoDB" id="5462484at2"/>
<keyword evidence="8" id="KW-1185">Reference proteome</keyword>
<dbReference type="GeneID" id="92991891"/>
<dbReference type="GO" id="GO:0009279">
    <property type="term" value="C:cell outer membrane"/>
    <property type="evidence" value="ECO:0007669"/>
    <property type="project" value="UniProtKB-SubCell"/>
</dbReference>
<evidence type="ECO:0000256" key="2">
    <source>
        <dbReference type="ARBA" id="ARBA00005722"/>
    </source>
</evidence>
<comment type="similarity">
    <text evidence="2">Belongs to the MipA/OmpV family.</text>
</comment>
<dbReference type="RefSeq" id="WP_075870310.1">
    <property type="nucleotide sequence ID" value="NZ_CALYQA010000001.1"/>
</dbReference>
<sequence>MSNYLLKLVLASMTGLMTISCFKVNAEELYDYQTGKVTNVSAEQRYSDDRNYQSTQPEKRHFYSGNWSVTVGASVYEAPKFEGDDTYDIAVDPIFSIGKTGGDDRFSSRNDNMSFALLEKRFFRLGVVGKLLQDRDSDTSGDLKGLKRVKWGGEVGGFAEVYPLDWLRARAEVRKGLRSHNGVTSDIAIDAYKNLTPSVQVSGGPRAFYATKDYFKTYYGVDEEESLRSGLKEFHPDSGWGSFGAGGAITWKATNKITTSVFSEYKRLTGDAGDSSLVFQRGDKNQFTMGISASYRFDLKLR</sequence>
<evidence type="ECO:0000313" key="7">
    <source>
        <dbReference type="EMBL" id="OLY43459.1"/>
    </source>
</evidence>